<evidence type="ECO:0000313" key="4">
    <source>
        <dbReference type="EMBL" id="MBE5036724.1"/>
    </source>
</evidence>
<feature type="compositionally biased region" description="Polar residues" evidence="1">
    <location>
        <begin position="221"/>
        <end position="233"/>
    </location>
</feature>
<comment type="caution">
    <text evidence="4">The sequence shown here is derived from an EMBL/GenBank/DDBJ whole genome shotgun (WGS) entry which is preliminary data.</text>
</comment>
<evidence type="ECO:0000256" key="1">
    <source>
        <dbReference type="SAM" id="MobiDB-lite"/>
    </source>
</evidence>
<feature type="compositionally biased region" description="Basic and acidic residues" evidence="1">
    <location>
        <begin position="255"/>
        <end position="274"/>
    </location>
</feature>
<gene>
    <name evidence="4" type="ORF">INF35_02820</name>
</gene>
<accession>A0ABR9R0R6</accession>
<keyword evidence="2" id="KW-1133">Transmembrane helix</keyword>
<dbReference type="RefSeq" id="WP_193500013.1">
    <property type="nucleotide sequence ID" value="NZ_JADCKC010000001.1"/>
</dbReference>
<organism evidence="4 5">
    <name type="scientific">Gemmiger gallinarum</name>
    <dbReference type="NCBI Taxonomy" id="2779354"/>
    <lineage>
        <taxon>Bacteria</taxon>
        <taxon>Bacillati</taxon>
        <taxon>Bacillota</taxon>
        <taxon>Clostridia</taxon>
        <taxon>Eubacteriales</taxon>
        <taxon>Gemmiger</taxon>
    </lineage>
</organism>
<protein>
    <recommendedName>
        <fullName evidence="3">Anti-sigma factor RsgI-like middle domain-containing protein</fullName>
    </recommendedName>
</protein>
<keyword evidence="2" id="KW-0472">Membrane</keyword>
<feature type="domain" description="Anti-sigma factor RsgI-like middle" evidence="3">
    <location>
        <begin position="69"/>
        <end position="190"/>
    </location>
</feature>
<proteinExistence type="predicted"/>
<dbReference type="Pfam" id="PF23750">
    <property type="entry name" value="RsgI_M"/>
    <property type="match status" value="1"/>
</dbReference>
<feature type="region of interest" description="Disordered" evidence="1">
    <location>
        <begin position="221"/>
        <end position="274"/>
    </location>
</feature>
<feature type="transmembrane region" description="Helical" evidence="2">
    <location>
        <begin position="41"/>
        <end position="62"/>
    </location>
</feature>
<sequence>MRDRITQAFDQVHAEESLKASTRAFLRQKTRGYTRAGTPGYLRMIPAAACLVLVILAGRWLYFTPTVEISIDISPSLELGINRFDRVISTTGYNDDGQALLDSLDLNNLEYNQAVELILSSDMVASLMSGDAVLTIGVIGPDGEQTTRVLSDMEDCTSHSENMHCFHAYEDTSEDAHALGLSCGKYRAYLQLKALDPSVTPEAVADMTMQEIWDRINALSTATGESVQPQMSTEDAPGNAGQSNGNGAGGMYYGEQEHHDGEHWGEGSHHGWDD</sequence>
<name>A0ABR9R0R6_9FIRM</name>
<dbReference type="EMBL" id="JADCKC010000001">
    <property type="protein sequence ID" value="MBE5036724.1"/>
    <property type="molecule type" value="Genomic_DNA"/>
</dbReference>
<evidence type="ECO:0000259" key="3">
    <source>
        <dbReference type="Pfam" id="PF23750"/>
    </source>
</evidence>
<evidence type="ECO:0000256" key="2">
    <source>
        <dbReference type="SAM" id="Phobius"/>
    </source>
</evidence>
<dbReference type="Proteomes" id="UP000768567">
    <property type="component" value="Unassembled WGS sequence"/>
</dbReference>
<dbReference type="InterPro" id="IPR055431">
    <property type="entry name" value="RsgI_M"/>
</dbReference>
<keyword evidence="2" id="KW-0812">Transmembrane</keyword>
<reference evidence="4 5" key="1">
    <citation type="submission" date="2020-10" db="EMBL/GenBank/DDBJ databases">
        <title>ChiBAC.</title>
        <authorList>
            <person name="Zenner C."/>
            <person name="Hitch T.C.A."/>
            <person name="Clavel T."/>
        </authorList>
    </citation>
    <scope>NUCLEOTIDE SEQUENCE [LARGE SCALE GENOMIC DNA]</scope>
    <source>
        <strain evidence="4 5">DSM 109015</strain>
    </source>
</reference>
<evidence type="ECO:0000313" key="5">
    <source>
        <dbReference type="Proteomes" id="UP000768567"/>
    </source>
</evidence>
<keyword evidence="5" id="KW-1185">Reference proteome</keyword>